<dbReference type="OrthoDB" id="207215at2"/>
<organism evidence="2 3">
    <name type="scientific">Blastopirellula marina</name>
    <dbReference type="NCBI Taxonomy" id="124"/>
    <lineage>
        <taxon>Bacteria</taxon>
        <taxon>Pseudomonadati</taxon>
        <taxon>Planctomycetota</taxon>
        <taxon>Planctomycetia</taxon>
        <taxon>Pirellulales</taxon>
        <taxon>Pirellulaceae</taxon>
        <taxon>Blastopirellula</taxon>
    </lineage>
</organism>
<dbReference type="EMBL" id="PUIA01000003">
    <property type="protein sequence ID" value="PQO41273.1"/>
    <property type="molecule type" value="Genomic_DNA"/>
</dbReference>
<keyword evidence="1" id="KW-0732">Signal</keyword>
<gene>
    <name evidence="2" type="ORF">C5Y96_00745</name>
</gene>
<evidence type="ECO:0000313" key="3">
    <source>
        <dbReference type="Proteomes" id="UP000240009"/>
    </source>
</evidence>
<protein>
    <recommendedName>
        <fullName evidence="4">Glycosyl hydrolase family 98 putative carbohydrate-binding module domain-containing protein</fullName>
    </recommendedName>
</protein>
<evidence type="ECO:0008006" key="4">
    <source>
        <dbReference type="Google" id="ProtNLM"/>
    </source>
</evidence>
<evidence type="ECO:0000313" key="2">
    <source>
        <dbReference type="EMBL" id="PQO41273.1"/>
    </source>
</evidence>
<comment type="caution">
    <text evidence="2">The sequence shown here is derived from an EMBL/GenBank/DDBJ whole genome shotgun (WGS) entry which is preliminary data.</text>
</comment>
<accession>A0A2S8GA08</accession>
<dbReference type="AlphaFoldDB" id="A0A2S8GA08"/>
<dbReference type="Proteomes" id="UP000240009">
    <property type="component" value="Unassembled WGS sequence"/>
</dbReference>
<dbReference type="RefSeq" id="WP_105349640.1">
    <property type="nucleotide sequence ID" value="NZ_PUIA01000003.1"/>
</dbReference>
<reference evidence="2 3" key="1">
    <citation type="submission" date="2018-02" db="EMBL/GenBank/DDBJ databases">
        <title>Comparative genomes isolates from brazilian mangrove.</title>
        <authorList>
            <person name="Araujo J.E."/>
            <person name="Taketani R.G."/>
            <person name="Silva M.C.P."/>
            <person name="Loureco M.V."/>
            <person name="Andreote F.D."/>
        </authorList>
    </citation>
    <scope>NUCLEOTIDE SEQUENCE [LARGE SCALE GENOMIC DNA]</scope>
    <source>
        <strain evidence="2 3">HEX-2 MGV</strain>
    </source>
</reference>
<feature type="chain" id="PRO_5015553362" description="Glycosyl hydrolase family 98 putative carbohydrate-binding module domain-containing protein" evidence="1">
    <location>
        <begin position="26"/>
        <end position="983"/>
    </location>
</feature>
<name>A0A2S8GA08_9BACT</name>
<sequence>MKLPFRSALLCLLISAWSISSTTYGDEEKRFVALLEDGRVVEDDVLRNWYSGNAMPQLAGQSLINGGNPMRWIMDRSLGPAEIPNAYIELFSGDRIPGHPDAYVAEGVEYQTDIPEHFLITPSFPFRRSSNTRYRSDIRVRRDFVRKIVWEQMPVLIDRFVPATVFLKNGREITFRAIRFSEAGIHLLVERERMSFGFHEIAELHLETESTWDSHLRELAILFPSGKVDPADQQRLVQWETSDGLVATTSVQRIDADSRGDNNNSDRWVHGIQPAWSLDPIWVECRSTWLRRSWAFDEMPLFRLPYHESRDGAMFSRNGFPARVNRGVLAGTAKSGDRISGWSLGVMAPSRLSFELPPLATGFRTTLGIDQAAHDRGCIRGRVLVSWESSPKFESELMVGSEKTADAGNIRWDSVPRDGQLILEVDMAHQGRPEGADPFDIRDMANWIEPRIQLDREKLRQAIDERTPATILAWSGWNVASDLNKLRFQTTRRRVEYTYESPSWRTTVVAKDEPLRLTMTKKLAPEVSYLEINTAKFDGGDEPNIEVRINDIPVFAESMKNVNTHDHVNTPAPFLVDLTPFAGHEVDLEISQTPGPDNITVDWRGIHFLSQPSFLMPVLDAPTEQQVEGLLTIDGQPADAHWRNDIRLVSRPALEIQDGPWVQIASFDRPIEIRERPLPGQYRQLRFTFQKQGEGYVQIRLLHDGDNESPAIYSVGTTKAEKGVIELDPKKIKENDWHQVGPDIFSNFRDLDITGIAIQSIGEGKSTWDHFVFSSSAWHYERMVSISPINNNWDDWQKRSEDLLQWLPKATVQVHREGKTVRPAIMIDQGQGIFAMLGDDDWKRDQQVEIVRDDGKKFTAKCLGIDQESHLGLLRIENIEQDGQWSQVNLAGGDRLDPQFAYMLIQQDEVPKQLAWDICRPINYTKRVEILSKPQSIDLPIGAIAIDRNQQIAGFVRGMSPNGEPILTIAHPLAQNRSTLQGN</sequence>
<evidence type="ECO:0000256" key="1">
    <source>
        <dbReference type="SAM" id="SignalP"/>
    </source>
</evidence>
<proteinExistence type="predicted"/>
<feature type="signal peptide" evidence="1">
    <location>
        <begin position="1"/>
        <end position="25"/>
    </location>
</feature>